<evidence type="ECO:0000313" key="6">
    <source>
        <dbReference type="Proteomes" id="UP000193144"/>
    </source>
</evidence>
<dbReference type="CDD" id="cd05367">
    <property type="entry name" value="SPR-like_SDR_c"/>
    <property type="match status" value="1"/>
</dbReference>
<dbReference type="PRINTS" id="PR00081">
    <property type="entry name" value="GDHRDH"/>
</dbReference>
<reference evidence="5 6" key="1">
    <citation type="submission" date="2016-07" db="EMBL/GenBank/DDBJ databases">
        <title>Pervasive Adenine N6-methylation of Active Genes in Fungi.</title>
        <authorList>
            <consortium name="DOE Joint Genome Institute"/>
            <person name="Mondo S.J."/>
            <person name="Dannebaum R.O."/>
            <person name="Kuo R.C."/>
            <person name="Labutti K."/>
            <person name="Haridas S."/>
            <person name="Kuo A."/>
            <person name="Salamov A."/>
            <person name="Ahrendt S.R."/>
            <person name="Lipzen A."/>
            <person name="Sullivan W."/>
            <person name="Andreopoulos W.B."/>
            <person name="Clum A."/>
            <person name="Lindquist E."/>
            <person name="Daum C."/>
            <person name="Ramamoorthy G.K."/>
            <person name="Gryganskyi A."/>
            <person name="Culley D."/>
            <person name="Magnuson J.K."/>
            <person name="James T.Y."/>
            <person name="O'Malley M.A."/>
            <person name="Stajich J.E."/>
            <person name="Spatafora J.W."/>
            <person name="Visel A."/>
            <person name="Grigoriev I.V."/>
        </authorList>
    </citation>
    <scope>NUCLEOTIDE SEQUENCE [LARGE SCALE GENOMIC DNA]</scope>
    <source>
        <strain evidence="5 6">CBS 115471</strain>
    </source>
</reference>
<dbReference type="AlphaFoldDB" id="A0A1Y1ZX31"/>
<organism evidence="5 6">
    <name type="scientific">Clohesyomyces aquaticus</name>
    <dbReference type="NCBI Taxonomy" id="1231657"/>
    <lineage>
        <taxon>Eukaryota</taxon>
        <taxon>Fungi</taxon>
        <taxon>Dikarya</taxon>
        <taxon>Ascomycota</taxon>
        <taxon>Pezizomycotina</taxon>
        <taxon>Dothideomycetes</taxon>
        <taxon>Pleosporomycetidae</taxon>
        <taxon>Pleosporales</taxon>
        <taxon>Lindgomycetaceae</taxon>
        <taxon>Clohesyomyces</taxon>
    </lineage>
</organism>
<keyword evidence="3" id="KW-0560">Oxidoreductase</keyword>
<evidence type="ECO:0000259" key="4">
    <source>
        <dbReference type="SMART" id="SM00822"/>
    </source>
</evidence>
<accession>A0A1Y1ZX31</accession>
<protein>
    <recommendedName>
        <fullName evidence="4">Ketoreductase domain-containing protein</fullName>
    </recommendedName>
</protein>
<dbReference type="EMBL" id="MCFA01000030">
    <property type="protein sequence ID" value="ORY14801.1"/>
    <property type="molecule type" value="Genomic_DNA"/>
</dbReference>
<comment type="caution">
    <text evidence="5">The sequence shown here is derived from an EMBL/GenBank/DDBJ whole genome shotgun (WGS) entry which is preliminary data.</text>
</comment>
<keyword evidence="2" id="KW-0521">NADP</keyword>
<comment type="similarity">
    <text evidence="1">Belongs to the short-chain dehydrogenases/reductases (SDR) family.</text>
</comment>
<dbReference type="PANTHER" id="PTHR43008:SF8">
    <property type="entry name" value="BENZIL REDUCTASE ((S)-BENZOIN FORMING) IRC24"/>
    <property type="match status" value="1"/>
</dbReference>
<dbReference type="OrthoDB" id="153074at2759"/>
<dbReference type="SUPFAM" id="SSF51735">
    <property type="entry name" value="NAD(P)-binding Rossmann-fold domains"/>
    <property type="match status" value="1"/>
</dbReference>
<dbReference type="FunFam" id="3.40.50.720:FF:000281">
    <property type="entry name" value="Uncharacterized oxidoreductase YIR035C"/>
    <property type="match status" value="1"/>
</dbReference>
<evidence type="ECO:0000313" key="5">
    <source>
        <dbReference type="EMBL" id="ORY14801.1"/>
    </source>
</evidence>
<dbReference type="Proteomes" id="UP000193144">
    <property type="component" value="Unassembled WGS sequence"/>
</dbReference>
<dbReference type="STRING" id="1231657.A0A1Y1ZX31"/>
<dbReference type="GO" id="GO:0050664">
    <property type="term" value="F:oxidoreductase activity, acting on NAD(P)H, oxygen as acceptor"/>
    <property type="evidence" value="ECO:0007669"/>
    <property type="project" value="TreeGrafter"/>
</dbReference>
<dbReference type="Pfam" id="PF00106">
    <property type="entry name" value="adh_short"/>
    <property type="match status" value="1"/>
</dbReference>
<evidence type="ECO:0000256" key="2">
    <source>
        <dbReference type="ARBA" id="ARBA00022857"/>
    </source>
</evidence>
<dbReference type="InterPro" id="IPR057326">
    <property type="entry name" value="KR_dom"/>
</dbReference>
<evidence type="ECO:0000256" key="1">
    <source>
        <dbReference type="ARBA" id="ARBA00006484"/>
    </source>
</evidence>
<dbReference type="SMART" id="SM00822">
    <property type="entry name" value="PKS_KR"/>
    <property type="match status" value="1"/>
</dbReference>
<feature type="domain" description="Ketoreductase" evidence="4">
    <location>
        <begin position="7"/>
        <end position="188"/>
    </location>
</feature>
<dbReference type="InterPro" id="IPR020904">
    <property type="entry name" value="Sc_DH/Rdtase_CS"/>
</dbReference>
<dbReference type="InterPro" id="IPR036291">
    <property type="entry name" value="NAD(P)-bd_dom_sf"/>
</dbReference>
<name>A0A1Y1ZX31_9PLEO</name>
<gene>
    <name evidence="5" type="ORF">BCR34DRAFT_585557</name>
</gene>
<dbReference type="PROSITE" id="PS00061">
    <property type="entry name" value="ADH_SHORT"/>
    <property type="match status" value="1"/>
</dbReference>
<proteinExistence type="inferred from homology"/>
<keyword evidence="6" id="KW-1185">Reference proteome</keyword>
<dbReference type="Gene3D" id="3.40.50.720">
    <property type="entry name" value="NAD(P)-binding Rossmann-like Domain"/>
    <property type="match status" value="1"/>
</dbReference>
<sequence length="258" mass="27859">MADPQEKVVIVTGASRGIGLAISQRLLSSPNTHKLVLLARTHSALDALHYQYPDQVEVLAGDVSDIGFAPRAVEVAVERWGRVDAVVVNHGVLDPVAKVGESDVESWRRGFDVNFFSGVGLIQAALPFLRKSHGRIIFTSSGAATGAYTGWGAYGASKAAMNHLAMTLGVEEPDVITLSIRPGVVDTEMQRAIRDTHSAAMGADAEKFHGLKRDGGLLRPEQPGHVIAKLAVQEGVKREWSGRFLSWNDELLEGFQEE</sequence>
<dbReference type="InterPro" id="IPR002347">
    <property type="entry name" value="SDR_fam"/>
</dbReference>
<evidence type="ECO:0000256" key="3">
    <source>
        <dbReference type="ARBA" id="ARBA00023002"/>
    </source>
</evidence>
<dbReference type="PANTHER" id="PTHR43008">
    <property type="entry name" value="BENZIL REDUCTASE"/>
    <property type="match status" value="1"/>
</dbReference>